<dbReference type="PANTHER" id="PTHR45527">
    <property type="entry name" value="NONRIBOSOMAL PEPTIDE SYNTHETASE"/>
    <property type="match status" value="1"/>
</dbReference>
<evidence type="ECO:0000256" key="3">
    <source>
        <dbReference type="ARBA" id="ARBA00022553"/>
    </source>
</evidence>
<dbReference type="GO" id="GO:0072330">
    <property type="term" value="P:monocarboxylic acid biosynthetic process"/>
    <property type="evidence" value="ECO:0007669"/>
    <property type="project" value="UniProtKB-ARBA"/>
</dbReference>
<name>A0A1X2EC07_MYCSZ</name>
<proteinExistence type="predicted"/>
<comment type="cofactor">
    <cofactor evidence="1">
        <name>pantetheine 4'-phosphate</name>
        <dbReference type="ChEBI" id="CHEBI:47942"/>
    </cofactor>
</comment>
<feature type="domain" description="Carrier" evidence="6">
    <location>
        <begin position="924"/>
        <end position="999"/>
    </location>
</feature>
<feature type="region of interest" description="Disordered" evidence="5">
    <location>
        <begin position="1"/>
        <end position="27"/>
    </location>
</feature>
<dbReference type="PROSITE" id="PS50075">
    <property type="entry name" value="CARRIER"/>
    <property type="match status" value="2"/>
</dbReference>
<dbReference type="Proteomes" id="UP000193317">
    <property type="component" value="Unassembled WGS sequence"/>
</dbReference>
<gene>
    <name evidence="7" type="ORF">AWC27_04575</name>
</gene>
<dbReference type="Gene3D" id="3.30.559.10">
    <property type="entry name" value="Chloramphenicol acetyltransferase-like domain"/>
    <property type="match status" value="2"/>
</dbReference>
<dbReference type="Gene3D" id="3.30.300.30">
    <property type="match status" value="4"/>
</dbReference>
<evidence type="ECO:0000313" key="7">
    <source>
        <dbReference type="EMBL" id="ORW97890.1"/>
    </source>
</evidence>
<dbReference type="InterPro" id="IPR036736">
    <property type="entry name" value="ACP-like_sf"/>
</dbReference>
<feature type="compositionally biased region" description="Basic and acidic residues" evidence="5">
    <location>
        <begin position="13"/>
        <end position="24"/>
    </location>
</feature>
<dbReference type="InterPro" id="IPR029063">
    <property type="entry name" value="SAM-dependent_MTases_sf"/>
</dbReference>
<dbReference type="Gene3D" id="1.10.1200.10">
    <property type="entry name" value="ACP-like"/>
    <property type="match status" value="2"/>
</dbReference>
<keyword evidence="2" id="KW-0596">Phosphopantetheine</keyword>
<dbReference type="RefSeq" id="WP_085671671.1">
    <property type="nucleotide sequence ID" value="NZ_JACKRU010000623.1"/>
</dbReference>
<reference evidence="7 8" key="1">
    <citation type="submission" date="2016-01" db="EMBL/GenBank/DDBJ databases">
        <title>The new phylogeny of the genus Mycobacterium.</title>
        <authorList>
            <person name="Tarcisio F."/>
            <person name="Conor M."/>
            <person name="Antonella G."/>
            <person name="Elisabetta G."/>
            <person name="Giulia F.S."/>
            <person name="Sara T."/>
            <person name="Anna F."/>
            <person name="Clotilde B."/>
            <person name="Roberto B."/>
            <person name="Veronica D.S."/>
            <person name="Fabio R."/>
            <person name="Monica P."/>
            <person name="Olivier J."/>
            <person name="Enrico T."/>
            <person name="Nicola S."/>
        </authorList>
    </citation>
    <scope>NUCLEOTIDE SEQUENCE [LARGE SCALE GENOMIC DNA]</scope>
    <source>
        <strain evidence="7 8">DSM 44166</strain>
    </source>
</reference>
<dbReference type="InterPro" id="IPR006162">
    <property type="entry name" value="Ppantetheine_attach_site"/>
</dbReference>
<dbReference type="Pfam" id="PF00668">
    <property type="entry name" value="Condensation"/>
    <property type="match status" value="2"/>
</dbReference>
<dbReference type="InterPro" id="IPR042099">
    <property type="entry name" value="ANL_N_sf"/>
</dbReference>
<dbReference type="CDD" id="cd19540">
    <property type="entry name" value="LCL_NRPS-like"/>
    <property type="match status" value="2"/>
</dbReference>
<dbReference type="SMART" id="SM00823">
    <property type="entry name" value="PKS_PP"/>
    <property type="match status" value="2"/>
</dbReference>
<accession>A0A1X2EC07</accession>
<keyword evidence="3" id="KW-0597">Phosphoprotein</keyword>
<dbReference type="InterPro" id="IPR045851">
    <property type="entry name" value="AMP-bd_C_sf"/>
</dbReference>
<dbReference type="GO" id="GO:0009403">
    <property type="term" value="P:toxin biosynthetic process"/>
    <property type="evidence" value="ECO:0007669"/>
    <property type="project" value="UniProtKB-ARBA"/>
</dbReference>
<dbReference type="Gene3D" id="3.30.559.30">
    <property type="entry name" value="Nonribosomal peptide synthetase, condensation domain"/>
    <property type="match status" value="2"/>
</dbReference>
<dbReference type="OrthoDB" id="4501954at2"/>
<keyword evidence="8" id="KW-1185">Reference proteome</keyword>
<evidence type="ECO:0000256" key="5">
    <source>
        <dbReference type="SAM" id="MobiDB-lite"/>
    </source>
</evidence>
<dbReference type="Gene3D" id="3.40.50.150">
    <property type="entry name" value="Vaccinia Virus protein VP39"/>
    <property type="match status" value="2"/>
</dbReference>
<dbReference type="Pfam" id="PF00501">
    <property type="entry name" value="AMP-binding"/>
    <property type="match status" value="2"/>
</dbReference>
<dbReference type="InterPro" id="IPR000873">
    <property type="entry name" value="AMP-dep_synth/lig_dom"/>
</dbReference>
<dbReference type="PROSITE" id="PS00012">
    <property type="entry name" value="PHOSPHOPANTETHEINE"/>
    <property type="match status" value="2"/>
</dbReference>
<evidence type="ECO:0000313" key="8">
    <source>
        <dbReference type="Proteomes" id="UP000193317"/>
    </source>
</evidence>
<evidence type="ECO:0000256" key="4">
    <source>
        <dbReference type="ARBA" id="ARBA00022737"/>
    </source>
</evidence>
<evidence type="ECO:0000256" key="2">
    <source>
        <dbReference type="ARBA" id="ARBA00022450"/>
    </source>
</evidence>
<dbReference type="FunFam" id="3.40.50.12780:FF:000012">
    <property type="entry name" value="Non-ribosomal peptide synthetase"/>
    <property type="match status" value="2"/>
</dbReference>
<dbReference type="InterPro" id="IPR009081">
    <property type="entry name" value="PP-bd_ACP"/>
</dbReference>
<dbReference type="SUPFAM" id="SSF56801">
    <property type="entry name" value="Acetyl-CoA synthetase-like"/>
    <property type="match status" value="2"/>
</dbReference>
<dbReference type="SUPFAM" id="SSF53335">
    <property type="entry name" value="S-adenosyl-L-methionine-dependent methyltransferases"/>
    <property type="match status" value="2"/>
</dbReference>
<dbReference type="InterPro" id="IPR013217">
    <property type="entry name" value="Methyltransf_12"/>
</dbReference>
<protein>
    <recommendedName>
        <fullName evidence="6">Carrier domain-containing protein</fullName>
    </recommendedName>
</protein>
<dbReference type="SUPFAM" id="SSF52777">
    <property type="entry name" value="CoA-dependent acyltransferases"/>
    <property type="match status" value="4"/>
</dbReference>
<organism evidence="7 8">
    <name type="scientific">Mycobacterium szulgai</name>
    <dbReference type="NCBI Taxonomy" id="1787"/>
    <lineage>
        <taxon>Bacteria</taxon>
        <taxon>Bacillati</taxon>
        <taxon>Actinomycetota</taxon>
        <taxon>Actinomycetes</taxon>
        <taxon>Mycobacteriales</taxon>
        <taxon>Mycobacteriaceae</taxon>
        <taxon>Mycobacterium</taxon>
    </lineage>
</organism>
<dbReference type="InterPro" id="IPR020806">
    <property type="entry name" value="PKS_PP-bd"/>
</dbReference>
<dbReference type="GO" id="GO:0031177">
    <property type="term" value="F:phosphopantetheine binding"/>
    <property type="evidence" value="ECO:0007669"/>
    <property type="project" value="InterPro"/>
</dbReference>
<dbReference type="CDD" id="cd02440">
    <property type="entry name" value="AdoMet_MTases"/>
    <property type="match status" value="2"/>
</dbReference>
<dbReference type="Pfam" id="PF08242">
    <property type="entry name" value="Methyltransf_12"/>
    <property type="match status" value="2"/>
</dbReference>
<sequence>MSTTEPALSMTRPRLETAPGEREPAPPPLPELFAAQVARTPDAAALTCNGITLSYREIDAAADRLAHALADRGIGRGDVVALLSKRCADAVIAIVAVLKTGAAYLPIDPALPDARIGFMLDDAAPAAALTIGGSGGRLAGHAVAVIDVEDAATIADGSHALTPPHADDIAYFIYTSGTTGTPKGVAISHHNVTQLMAAPALFTHTAGQTWSQCHSYGFDFSVWEIWGALLHGGRLLVVPEHITRSATDLHRLLVAEHVDVVSQTPSAAALLATEGLESATLVVGGEACPAEVVDRWAPGRVMINAYGPSETMLCVAASAPLRPGSGTPPIGSPVPGAALFVLDAELRPVPTGVAGELYVAGAGVGYGYLRRAGLTAAGFVACPFGAPGRRMYRTGDVVRWDAEGQLQFVGRADEQVKIRGYRIEPAEIEAVLTSHPDVAQAVVVTHTCAADTQLVAYVVPDHQPDRTRHPDDEAHRVQQWQAIYDQLYSEALQSSAPTEFGEDFGGWNSSYTGEPIPLGQMRQWRQTAVQRIMALSGQRLLEIGVGSGLLLAHVAPHCAEYWATDFSAPTIEKLRHAVATQPWGPRVRLLAQPADSTDGLPHQHFDVVVLNSVIQYFPSGAYLLDVLTAAMKLLAPAGALFIGDVRNLTLLPAMTTAIACTDSQDAPAATLRERVRRDILSQPELLATPEFFTALPGHIADIAAVDIQLKDLESSNELSNYRYDVVLRKAPIATNSVALVPKYPWRQWNDLAAVGQHLRTNKPGALRITGIPHAGIWSDVATAQAVQHDPGDTPANQLRPPVPADAVSPHQCHHLGRELGYTTAVTYSATPGHIDVIYTREGAGALTDVYLPAGPLAVLTDYINHPVTAELTTQLRQHAATRLPEYMLPRAIMLIESLPLTVNGKLDRRALPVPQYLSSSAYQAPRNPCEHNLAQLFSEILGVARIGINDSFFDLGGHSLSATRLIMRIRTELHAEVPIRVIFETPTPAALADWITAQPAQPAQIPLTPRPRPPRIPLSYAQSRLWFIYKYEGPSATYNVALAARLIGRLNSAALVAAIGDVVARHESLRTVFAEAEGVAWQQILSAEAVRVPVATHKVSDGSEAAAAVASAAQYHFNLNTEIPIRADLLQISDTEHVLVLVVHHIAADGASFVPLARDLSVAYTARCAHRPPDWSPLAIQYADYTLWQQEVLGGDDDPDSMMSAQVAYWRGELAGAPEQITLATDRPRPARQSFRGGVVSFRIDSTLREQLQQLAHDYGATMSMVLQAALALLLRKLGAGDDVTIGGPIAGRTDQALADLIGFFVNSWVLRFNVSGNRGFTELLEQVRAKALAAYENQDAPFERLVELINPRRSTAYHPLFQVAFALQNNPLPEVELPGLGIEFLPAPTGTAKFDLFINLMDLPTSSRHPQPLPGTIEYATDLFDRATVKRFADYFLRVLRDITDNPHRQIDLVDVLNEAEREQMLTRSNADLITAPKMTVPEAFTAQVARTPDAPALTCDGVTLSYRELEFAADRLAHMLAGRGIGRGEVVALLSGRCADAVIALLAVLKTGAAYLPIDPALPDARIAFMLADAAPVLALTTAGLAPRLEAHHVPVIDISAPGTESDGAAPNGRPPRAEDIAYLIYTSGTTGTPKGVAISHHNITQLLTAPGLFTPSSGQATTQCHSYGFDISVWEVWGALLHGARLVVVPEQITRAPAELHRLLIAERVDVMIQTPSAAAVLVPQGLDSVTLVVGGEACPAEVMDRWAGGRMMINQYGPSETTMYVASTPLRPGLGAAPIGSPVPGAALFVLDAGLRVVPVGVPGELYVAGTGVGYGYLGRAGLTAARFVACPFGAAGLSGKRMYRTGDVVRWTTAGQLQFVGRADEQIKIRGYRIEPAEIEAVLRRHPQVAQAVVVVHTGAADPHLVAYVVRDRQATLTRTPEQESGLVRQWQGVYDRLYSGQLHAGPTGVDDFSGWNSSYTGKPIPLDQMQQWRDAAVQRIRSLGGRRVLEVGVGSGLLLSQLAPHYDQYWATDFSTPTIDALRHAVAARPWADRVRLQAQAADVIDGLPTGHFDVVVLNSVVQYFPSAAYLLDVLRTAIQLLAPGGALFIGDIRNLTLLSAFTTAVACANATDADPAAAIREQVRRDLLTEHELLLAPEFFTTVTGHLPDVGPVDIRLKEMESVNELSNYRYDVVLRKTPASAHSVAQVPSQPWQQWGNLDALRDYLDTQRPDELRVTAIPHAGIVAELAIADTLQRAADHTPLGLLNTQPPPNAVSPASCRQLGQQLGYATAVTYSPTPGLIDVIYTRAEASALTDVYLPANPAGRLTDYVNDPGTTDLANQLRQYSMAQLPDYMVPAKIMLIDSVPLTVNGKLDRRALPNPEYFSTTAYQAPRTHHEHTLTELFSQILGTARIGINDNFFDLGGHSLSATRLAVRIRTELNAEVPIRVIFESPTPAALAEWITTQPAYAATELVPRPRPAQIPASYAQRRMWDMHHLAPEIPVFHMPLALRLGGKLDVEALTHALTDVLNRHEPLRTVFADADGDLRQVVLTAADADIGWQIVDATGWSAERLHESLTAAASLTFDLSTQIPLRTKLFRVNDEEHILAITVHHIAADGWSLAPLAFDLNAAYRSRRAGRAPSWAALPVQYADYAVWQRDYLGDPDDPQSRVGTQLRYWERTLAGLPDRLRLPTDRPYPAVADYRGDTIAVHWSAELHAQIARTAREHKATGFMVVHAALATVLSEVSGSSDIPIGINVAGRGHPLLDDLVGTFSNSMVLRTDLGDGATFSQLLAQVRARTLAAFDHQDVPFGVLLDRLNPTQSRSHTPLRQVMLVWHNTETVKWALEDLDVTEAPLHTHVGRMDLVLSLNENFGVTGVPGGITGVVEYRTDVYDATTIETWMARLETLLATETARRGSHFSG</sequence>
<dbReference type="Gene3D" id="3.40.50.12780">
    <property type="entry name" value="N-terminal domain of ligase-like"/>
    <property type="match status" value="2"/>
</dbReference>
<dbReference type="FunFam" id="3.40.50.980:FF:000001">
    <property type="entry name" value="Non-ribosomal peptide synthetase"/>
    <property type="match status" value="2"/>
</dbReference>
<keyword evidence="4" id="KW-0677">Repeat</keyword>
<evidence type="ECO:0000256" key="1">
    <source>
        <dbReference type="ARBA" id="ARBA00001957"/>
    </source>
</evidence>
<evidence type="ECO:0000259" key="6">
    <source>
        <dbReference type="PROSITE" id="PS50075"/>
    </source>
</evidence>
<dbReference type="InterPro" id="IPR023213">
    <property type="entry name" value="CAT-like_dom_sf"/>
</dbReference>
<dbReference type="EMBL" id="LQPW01000125">
    <property type="protein sequence ID" value="ORW97890.1"/>
    <property type="molecule type" value="Genomic_DNA"/>
</dbReference>
<dbReference type="InterPro" id="IPR020845">
    <property type="entry name" value="AMP-binding_CS"/>
</dbReference>
<comment type="caution">
    <text evidence="7">The sequence shown here is derived from an EMBL/GenBank/DDBJ whole genome shotgun (WGS) entry which is preliminary data.</text>
</comment>
<dbReference type="SUPFAM" id="SSF47336">
    <property type="entry name" value="ACP-like"/>
    <property type="match status" value="2"/>
</dbReference>
<dbReference type="NCBIfam" id="TIGR01733">
    <property type="entry name" value="AA-adenyl-dom"/>
    <property type="match status" value="2"/>
</dbReference>
<feature type="domain" description="Carrier" evidence="6">
    <location>
        <begin position="2379"/>
        <end position="2454"/>
    </location>
</feature>
<dbReference type="Pfam" id="PF00550">
    <property type="entry name" value="PP-binding"/>
    <property type="match status" value="2"/>
</dbReference>
<dbReference type="InterPro" id="IPR010071">
    <property type="entry name" value="AA_adenyl_dom"/>
</dbReference>
<dbReference type="GO" id="GO:0003824">
    <property type="term" value="F:catalytic activity"/>
    <property type="evidence" value="ECO:0007669"/>
    <property type="project" value="InterPro"/>
</dbReference>
<dbReference type="GO" id="GO:0008610">
    <property type="term" value="P:lipid biosynthetic process"/>
    <property type="evidence" value="ECO:0007669"/>
    <property type="project" value="UniProtKB-ARBA"/>
</dbReference>
<dbReference type="GO" id="GO:0005829">
    <property type="term" value="C:cytosol"/>
    <property type="evidence" value="ECO:0007669"/>
    <property type="project" value="TreeGrafter"/>
</dbReference>
<dbReference type="GO" id="GO:0043041">
    <property type="term" value="P:amino acid activation for nonribosomal peptide biosynthetic process"/>
    <property type="evidence" value="ECO:0007669"/>
    <property type="project" value="TreeGrafter"/>
</dbReference>
<dbReference type="FunFam" id="1.10.1200.10:FF:000016">
    <property type="entry name" value="Non-ribosomal peptide synthase"/>
    <property type="match status" value="2"/>
</dbReference>
<dbReference type="InterPro" id="IPR001242">
    <property type="entry name" value="Condensation_dom"/>
</dbReference>
<dbReference type="UniPathway" id="UPA00011"/>
<dbReference type="PROSITE" id="PS00455">
    <property type="entry name" value="AMP_BINDING"/>
    <property type="match status" value="2"/>
</dbReference>
<dbReference type="PANTHER" id="PTHR45527:SF1">
    <property type="entry name" value="FATTY ACID SYNTHASE"/>
    <property type="match status" value="1"/>
</dbReference>
<dbReference type="NCBIfam" id="NF003417">
    <property type="entry name" value="PRK04813.1"/>
    <property type="match status" value="4"/>
</dbReference>